<dbReference type="Proteomes" id="UP000664859">
    <property type="component" value="Unassembled WGS sequence"/>
</dbReference>
<organism evidence="3 4">
    <name type="scientific">Tribonema minus</name>
    <dbReference type="NCBI Taxonomy" id="303371"/>
    <lineage>
        <taxon>Eukaryota</taxon>
        <taxon>Sar</taxon>
        <taxon>Stramenopiles</taxon>
        <taxon>Ochrophyta</taxon>
        <taxon>PX clade</taxon>
        <taxon>Xanthophyceae</taxon>
        <taxon>Tribonematales</taxon>
        <taxon>Tribonemataceae</taxon>
        <taxon>Tribonema</taxon>
    </lineage>
</organism>
<name>A0A835ZH38_9STRA</name>
<keyword evidence="4" id="KW-1185">Reference proteome</keyword>
<evidence type="ECO:0000313" key="3">
    <source>
        <dbReference type="EMBL" id="KAG5188823.1"/>
    </source>
</evidence>
<protein>
    <submittedName>
        <fullName evidence="3">Uncharacterized protein</fullName>
    </submittedName>
</protein>
<feature type="compositionally biased region" description="Low complexity" evidence="2">
    <location>
        <begin position="111"/>
        <end position="120"/>
    </location>
</feature>
<comment type="caution">
    <text evidence="3">The sequence shown here is derived from an EMBL/GenBank/DDBJ whole genome shotgun (WGS) entry which is preliminary data.</text>
</comment>
<evidence type="ECO:0000313" key="4">
    <source>
        <dbReference type="Proteomes" id="UP000664859"/>
    </source>
</evidence>
<feature type="compositionally biased region" description="Polar residues" evidence="2">
    <location>
        <begin position="1"/>
        <end position="16"/>
    </location>
</feature>
<feature type="compositionally biased region" description="Basic and acidic residues" evidence="2">
    <location>
        <begin position="67"/>
        <end position="78"/>
    </location>
</feature>
<feature type="coiled-coil region" evidence="1">
    <location>
        <begin position="205"/>
        <end position="232"/>
    </location>
</feature>
<evidence type="ECO:0000256" key="2">
    <source>
        <dbReference type="SAM" id="MobiDB-lite"/>
    </source>
</evidence>
<gene>
    <name evidence="3" type="ORF">JKP88DRAFT_287223</name>
</gene>
<feature type="compositionally biased region" description="Low complexity" evidence="2">
    <location>
        <begin position="46"/>
        <end position="61"/>
    </location>
</feature>
<dbReference type="AlphaFoldDB" id="A0A835ZH38"/>
<reference evidence="3" key="1">
    <citation type="submission" date="2021-02" db="EMBL/GenBank/DDBJ databases">
        <title>First Annotated Genome of the Yellow-green Alga Tribonema minus.</title>
        <authorList>
            <person name="Mahan K.M."/>
        </authorList>
    </citation>
    <scope>NUCLEOTIDE SEQUENCE</scope>
    <source>
        <strain evidence="3">UTEX B ZZ1240</strain>
    </source>
</reference>
<sequence length="239" mass="23777">MSSPAPVTDTAASSAHTAPVLQPLTANSSIPKLSQPRQPWPPWNTAAATSSSSSGGTPPDDSAVDCSAERAEERSDDDGKRCFVCGADLCALSLLAAQVHLNQCLDGAAPPATASEAAPTLSNHGGGGGGRGGGRGRGRGGSAGAGTFAGREPKSKTQEQLLLARALSASLAETQAAAEAQAQAAAAAAAAGSAEDGAAAAANNAARLVGQLHQLDAKIKELRAKRDKALAGLRAHRYK</sequence>
<dbReference type="EMBL" id="JAFCMP010000063">
    <property type="protein sequence ID" value="KAG5188823.1"/>
    <property type="molecule type" value="Genomic_DNA"/>
</dbReference>
<keyword evidence="1" id="KW-0175">Coiled coil</keyword>
<proteinExistence type="predicted"/>
<feature type="region of interest" description="Disordered" evidence="2">
    <location>
        <begin position="1"/>
        <end position="78"/>
    </location>
</feature>
<feature type="region of interest" description="Disordered" evidence="2">
    <location>
        <begin position="111"/>
        <end position="159"/>
    </location>
</feature>
<accession>A0A835ZH38</accession>
<feature type="compositionally biased region" description="Gly residues" evidence="2">
    <location>
        <begin position="124"/>
        <end position="144"/>
    </location>
</feature>
<feature type="compositionally biased region" description="Polar residues" evidence="2">
    <location>
        <begin position="24"/>
        <end position="37"/>
    </location>
</feature>
<evidence type="ECO:0000256" key="1">
    <source>
        <dbReference type="SAM" id="Coils"/>
    </source>
</evidence>